<evidence type="ECO:0000313" key="4">
    <source>
        <dbReference type="Proteomes" id="UP001487296"/>
    </source>
</evidence>
<dbReference type="RefSeq" id="WP_215759623.1">
    <property type="nucleotide sequence ID" value="NZ_JAHKBE010000016.1"/>
</dbReference>
<keyword evidence="2" id="KW-1133">Transmembrane helix</keyword>
<proteinExistence type="predicted"/>
<evidence type="ECO:0000313" key="3">
    <source>
        <dbReference type="EMBL" id="MEQ2486540.1"/>
    </source>
</evidence>
<protein>
    <recommendedName>
        <fullName evidence="5">FeoB-associated Cys-rich membrane protein</fullName>
    </recommendedName>
</protein>
<keyword evidence="2" id="KW-0812">Transmembrane</keyword>
<feature type="transmembrane region" description="Helical" evidence="2">
    <location>
        <begin position="6"/>
        <end position="24"/>
    </location>
</feature>
<evidence type="ECO:0000256" key="2">
    <source>
        <dbReference type="SAM" id="Phobius"/>
    </source>
</evidence>
<dbReference type="EMBL" id="JBBNFP010000016">
    <property type="protein sequence ID" value="MEQ2486540.1"/>
    <property type="molecule type" value="Genomic_DNA"/>
</dbReference>
<organism evidence="3 4">
    <name type="scientific">Hallella faecis</name>
    <dbReference type="NCBI Taxonomy" id="2841596"/>
    <lineage>
        <taxon>Bacteria</taxon>
        <taxon>Pseudomonadati</taxon>
        <taxon>Bacteroidota</taxon>
        <taxon>Bacteroidia</taxon>
        <taxon>Bacteroidales</taxon>
        <taxon>Prevotellaceae</taxon>
        <taxon>Hallella</taxon>
    </lineage>
</organism>
<dbReference type="Proteomes" id="UP001487296">
    <property type="component" value="Unassembled WGS sequence"/>
</dbReference>
<gene>
    <name evidence="3" type="ORF">AAAT34_05645</name>
</gene>
<evidence type="ECO:0008006" key="5">
    <source>
        <dbReference type="Google" id="ProtNLM"/>
    </source>
</evidence>
<sequence length="79" mass="8940">MLAQYILTGLVVAAAVAYAAWRIYDRLKHADRCRGCALMEQCHKRNGKHRPLISRKPSAQSPCDAQEPSRNKQAHPQRT</sequence>
<evidence type="ECO:0000256" key="1">
    <source>
        <dbReference type="SAM" id="MobiDB-lite"/>
    </source>
</evidence>
<keyword evidence="4" id="KW-1185">Reference proteome</keyword>
<reference evidence="3 4" key="1">
    <citation type="submission" date="2024-04" db="EMBL/GenBank/DDBJ databases">
        <title>Human intestinal bacterial collection.</title>
        <authorList>
            <person name="Pauvert C."/>
            <person name="Hitch T.C.A."/>
            <person name="Clavel T."/>
        </authorList>
    </citation>
    <scope>NUCLEOTIDE SEQUENCE [LARGE SCALE GENOMIC DNA]</scope>
    <source>
        <strain evidence="3 4">CLA-AA-H145</strain>
    </source>
</reference>
<keyword evidence="2" id="KW-0472">Membrane</keyword>
<feature type="region of interest" description="Disordered" evidence="1">
    <location>
        <begin position="45"/>
        <end position="79"/>
    </location>
</feature>
<accession>A0ABV1FQE8</accession>
<name>A0ABV1FQE8_9BACT</name>
<comment type="caution">
    <text evidence="3">The sequence shown here is derived from an EMBL/GenBank/DDBJ whole genome shotgun (WGS) entry which is preliminary data.</text>
</comment>